<dbReference type="OrthoDB" id="1372046at2759"/>
<keyword evidence="4 8" id="KW-0560">Oxidoreductase</keyword>
<evidence type="ECO:0000256" key="8">
    <source>
        <dbReference type="RuleBase" id="RU000461"/>
    </source>
</evidence>
<dbReference type="PRINTS" id="PR00465">
    <property type="entry name" value="EP450IV"/>
</dbReference>
<accession>A0A8H5AWM4</accession>
<feature type="transmembrane region" description="Helical" evidence="9">
    <location>
        <begin position="34"/>
        <end position="52"/>
    </location>
</feature>
<dbReference type="GO" id="GO:0000249">
    <property type="term" value="F:C-22 sterol desaturase (NADPH) activity"/>
    <property type="evidence" value="ECO:0007669"/>
    <property type="project" value="UniProtKB-EC"/>
</dbReference>
<protein>
    <recommendedName>
        <fullName evidence="6">sterol 22-desaturase</fullName>
        <ecNumber evidence="6">1.14.19.41</ecNumber>
    </recommendedName>
</protein>
<evidence type="ECO:0000256" key="6">
    <source>
        <dbReference type="ARBA" id="ARBA00039038"/>
    </source>
</evidence>
<dbReference type="InterPro" id="IPR017972">
    <property type="entry name" value="Cyt_P450_CS"/>
</dbReference>
<dbReference type="EC" id="1.14.19.41" evidence="6"/>
<dbReference type="GO" id="GO:0020037">
    <property type="term" value="F:heme binding"/>
    <property type="evidence" value="ECO:0007669"/>
    <property type="project" value="InterPro"/>
</dbReference>
<dbReference type="PRINTS" id="PR00385">
    <property type="entry name" value="P450"/>
</dbReference>
<gene>
    <name evidence="10" type="ORF">D9619_002974</name>
</gene>
<evidence type="ECO:0000313" key="10">
    <source>
        <dbReference type="EMBL" id="KAF5312334.1"/>
    </source>
</evidence>
<comment type="cofactor">
    <cofactor evidence="1 7">
        <name>heme</name>
        <dbReference type="ChEBI" id="CHEBI:30413"/>
    </cofactor>
</comment>
<feature type="binding site" description="axial binding residue" evidence="7">
    <location>
        <position position="462"/>
    </location>
    <ligand>
        <name>heme</name>
        <dbReference type="ChEBI" id="CHEBI:30413"/>
    </ligand>
    <ligandPart>
        <name>Fe</name>
        <dbReference type="ChEBI" id="CHEBI:18248"/>
    </ligandPart>
</feature>
<proteinExistence type="inferred from homology"/>
<dbReference type="PANTHER" id="PTHR24286">
    <property type="entry name" value="CYTOCHROME P450 26"/>
    <property type="match status" value="1"/>
</dbReference>
<dbReference type="CDD" id="cd11082">
    <property type="entry name" value="CYP61_CYP710"/>
    <property type="match status" value="1"/>
</dbReference>
<dbReference type="Pfam" id="PF00067">
    <property type="entry name" value="p450"/>
    <property type="match status" value="1"/>
</dbReference>
<keyword evidence="7 8" id="KW-0349">Heme</keyword>
<organism evidence="10 11">
    <name type="scientific">Psilocybe cf. subviscida</name>
    <dbReference type="NCBI Taxonomy" id="2480587"/>
    <lineage>
        <taxon>Eukaryota</taxon>
        <taxon>Fungi</taxon>
        <taxon>Dikarya</taxon>
        <taxon>Basidiomycota</taxon>
        <taxon>Agaricomycotina</taxon>
        <taxon>Agaricomycetes</taxon>
        <taxon>Agaricomycetidae</taxon>
        <taxon>Agaricales</taxon>
        <taxon>Agaricineae</taxon>
        <taxon>Strophariaceae</taxon>
        <taxon>Psilocybe</taxon>
    </lineage>
</organism>
<dbReference type="Gene3D" id="1.10.630.10">
    <property type="entry name" value="Cytochrome P450"/>
    <property type="match status" value="1"/>
</dbReference>
<keyword evidence="8" id="KW-0503">Monooxygenase</keyword>
<sequence length="518" mass="58363">MVYNMDRSASASVASATAGTPLYSFPKSFSFQSPNFTSLYTTIAVVISLLILEQAVYRNKKRHLPGSKWTIPIIGKFADSMSPSMEGYIKQWNSGALSAISVFNIFIVMASSNEYSRKILNSPTFAEPCLVHSAKTILLPDNWVFLTGKDHVEYRRGLNALFTRKALGTYVSIQESICRKHLSRWLARSQAEKGASQAIMMTARHMNMETSLGVFCGYHIPEEAATEINEKYWAITKSLELVNFPFAFPGTKVWKAVQARKIALAWLELAAKRAKIAMAEGAEPRCMLDEWILTLSDPAYKGRREFSDREMAMVLFSFLFASQDAMSSGLIYAYQHLADHPEIMAKVKEEQDRVRQGNWTNQLTLETLDQMPYLQAVVKESMRVKPPVVMVPYRATKAFPISDDYTVPANSMVIPSFYNSLHDPEVYPNPDKFSPERWLDPNDPANQNPKNYLVFGAGPHRCIGLEYATMNVALVIATSVAMMDWEHDLTPKSHLVEVIATLFPKDGCRLFLTPRTDV</sequence>
<evidence type="ECO:0000256" key="9">
    <source>
        <dbReference type="SAM" id="Phobius"/>
    </source>
</evidence>
<name>A0A8H5AWM4_9AGAR</name>
<evidence type="ECO:0000256" key="1">
    <source>
        <dbReference type="ARBA" id="ARBA00001971"/>
    </source>
</evidence>
<dbReference type="GO" id="GO:0004497">
    <property type="term" value="F:monooxygenase activity"/>
    <property type="evidence" value="ECO:0007669"/>
    <property type="project" value="UniProtKB-KW"/>
</dbReference>
<dbReference type="PROSITE" id="PS00086">
    <property type="entry name" value="CYTOCHROME_P450"/>
    <property type="match status" value="1"/>
</dbReference>
<dbReference type="AlphaFoldDB" id="A0A8H5AWM4"/>
<dbReference type="GO" id="GO:0016125">
    <property type="term" value="P:sterol metabolic process"/>
    <property type="evidence" value="ECO:0007669"/>
    <property type="project" value="TreeGrafter"/>
</dbReference>
<dbReference type="GO" id="GO:0005506">
    <property type="term" value="F:iron ion binding"/>
    <property type="evidence" value="ECO:0007669"/>
    <property type="project" value="InterPro"/>
</dbReference>
<evidence type="ECO:0000313" key="11">
    <source>
        <dbReference type="Proteomes" id="UP000567179"/>
    </source>
</evidence>
<evidence type="ECO:0000256" key="5">
    <source>
        <dbReference type="ARBA" id="ARBA00023004"/>
    </source>
</evidence>
<evidence type="ECO:0000256" key="3">
    <source>
        <dbReference type="ARBA" id="ARBA00022723"/>
    </source>
</evidence>
<comment type="caution">
    <text evidence="10">The sequence shown here is derived from an EMBL/GenBank/DDBJ whole genome shotgun (WGS) entry which is preliminary data.</text>
</comment>
<evidence type="ECO:0000256" key="2">
    <source>
        <dbReference type="ARBA" id="ARBA00010617"/>
    </source>
</evidence>
<dbReference type="SUPFAM" id="SSF48264">
    <property type="entry name" value="Cytochrome P450"/>
    <property type="match status" value="1"/>
</dbReference>
<keyword evidence="9" id="KW-0472">Membrane</keyword>
<dbReference type="Proteomes" id="UP000567179">
    <property type="component" value="Unassembled WGS sequence"/>
</dbReference>
<keyword evidence="3 7" id="KW-0479">Metal-binding</keyword>
<dbReference type="InterPro" id="IPR036396">
    <property type="entry name" value="Cyt_P450_sf"/>
</dbReference>
<dbReference type="EMBL" id="JAACJJ010000056">
    <property type="protein sequence ID" value="KAF5312334.1"/>
    <property type="molecule type" value="Genomic_DNA"/>
</dbReference>
<reference evidence="10 11" key="1">
    <citation type="journal article" date="2020" name="ISME J.">
        <title>Uncovering the hidden diversity of litter-decomposition mechanisms in mushroom-forming fungi.</title>
        <authorList>
            <person name="Floudas D."/>
            <person name="Bentzer J."/>
            <person name="Ahren D."/>
            <person name="Johansson T."/>
            <person name="Persson P."/>
            <person name="Tunlid A."/>
        </authorList>
    </citation>
    <scope>NUCLEOTIDE SEQUENCE [LARGE SCALE GENOMIC DNA]</scope>
    <source>
        <strain evidence="10 11">CBS 101986</strain>
    </source>
</reference>
<keyword evidence="11" id="KW-1185">Reference proteome</keyword>
<dbReference type="InterPro" id="IPR002403">
    <property type="entry name" value="Cyt_P450_E_grp-IV"/>
</dbReference>
<evidence type="ECO:0000256" key="4">
    <source>
        <dbReference type="ARBA" id="ARBA00023002"/>
    </source>
</evidence>
<keyword evidence="9" id="KW-0812">Transmembrane</keyword>
<keyword evidence="9" id="KW-1133">Transmembrane helix</keyword>
<dbReference type="FunFam" id="1.10.630.10:FF:000021">
    <property type="entry name" value="Cytochrome P450 61"/>
    <property type="match status" value="1"/>
</dbReference>
<evidence type="ECO:0000256" key="7">
    <source>
        <dbReference type="PIRSR" id="PIRSR602403-1"/>
    </source>
</evidence>
<comment type="similarity">
    <text evidence="2 8">Belongs to the cytochrome P450 family.</text>
</comment>
<dbReference type="PANTHER" id="PTHR24286:SF228">
    <property type="entry name" value="C-22 STEROL DESATURASE ERG5"/>
    <property type="match status" value="1"/>
</dbReference>
<dbReference type="InterPro" id="IPR001128">
    <property type="entry name" value="Cyt_P450"/>
</dbReference>
<keyword evidence="5 7" id="KW-0408">Iron</keyword>